<dbReference type="Pfam" id="PF03706">
    <property type="entry name" value="LPG_synthase_TM"/>
    <property type="match status" value="1"/>
</dbReference>
<organism evidence="7 8">
    <name type="scientific">Salinisphaera hydrothermalis (strain C41B8)</name>
    <dbReference type="NCBI Taxonomy" id="1304275"/>
    <lineage>
        <taxon>Bacteria</taxon>
        <taxon>Pseudomonadati</taxon>
        <taxon>Pseudomonadota</taxon>
        <taxon>Gammaproteobacteria</taxon>
        <taxon>Salinisphaerales</taxon>
        <taxon>Salinisphaeraceae</taxon>
        <taxon>Salinisphaera</taxon>
    </lineage>
</organism>
<keyword evidence="5 6" id="KW-0472">Membrane</keyword>
<feature type="transmembrane region" description="Helical" evidence="6">
    <location>
        <begin position="205"/>
        <end position="224"/>
    </location>
</feature>
<reference evidence="7 8" key="1">
    <citation type="submission" date="2013-03" db="EMBL/GenBank/DDBJ databases">
        <title>Salinisphaera hydrothermalis C41B8 Genome Sequencing.</title>
        <authorList>
            <person name="Li C."/>
            <person name="Lai Q."/>
            <person name="Shao Z."/>
        </authorList>
    </citation>
    <scope>NUCLEOTIDE SEQUENCE [LARGE SCALE GENOMIC DNA]</scope>
    <source>
        <strain evidence="7 8">C41B8</strain>
    </source>
</reference>
<feature type="transmembrane region" description="Helical" evidence="6">
    <location>
        <begin position="113"/>
        <end position="135"/>
    </location>
</feature>
<dbReference type="GO" id="GO:0005886">
    <property type="term" value="C:plasma membrane"/>
    <property type="evidence" value="ECO:0007669"/>
    <property type="project" value="UniProtKB-SubCell"/>
</dbReference>
<evidence type="ECO:0000256" key="3">
    <source>
        <dbReference type="ARBA" id="ARBA00022692"/>
    </source>
</evidence>
<keyword evidence="4 6" id="KW-1133">Transmembrane helix</keyword>
<dbReference type="PANTHER" id="PTHR39087">
    <property type="entry name" value="UPF0104 MEMBRANE PROTEIN MJ1595"/>
    <property type="match status" value="1"/>
</dbReference>
<feature type="transmembrane region" description="Helical" evidence="6">
    <location>
        <begin position="272"/>
        <end position="303"/>
    </location>
</feature>
<evidence type="ECO:0000313" key="7">
    <source>
        <dbReference type="EMBL" id="KEZ77591.1"/>
    </source>
</evidence>
<accession>A0A084ILK7</accession>
<evidence type="ECO:0000256" key="1">
    <source>
        <dbReference type="ARBA" id="ARBA00004651"/>
    </source>
</evidence>
<protein>
    <recommendedName>
        <fullName evidence="9">Integral membrane protein</fullName>
    </recommendedName>
</protein>
<dbReference type="eggNOG" id="COG0392">
    <property type="taxonomic scope" value="Bacteria"/>
</dbReference>
<feature type="transmembrane region" description="Helical" evidence="6">
    <location>
        <begin position="231"/>
        <end position="252"/>
    </location>
</feature>
<dbReference type="InterPro" id="IPR022791">
    <property type="entry name" value="L-PG_synthase/AglD"/>
</dbReference>
<dbReference type="PATRIC" id="fig|1304275.5.peg.1923"/>
<evidence type="ECO:0000313" key="8">
    <source>
        <dbReference type="Proteomes" id="UP000028302"/>
    </source>
</evidence>
<proteinExistence type="predicted"/>
<feature type="transmembrane region" description="Helical" evidence="6">
    <location>
        <begin position="37"/>
        <end position="55"/>
    </location>
</feature>
<comment type="caution">
    <text evidence="7">The sequence shown here is derived from an EMBL/GenBank/DDBJ whole genome shotgun (WGS) entry which is preliminary data.</text>
</comment>
<sequence length="320" mass="35075">MPRLTTVVVSLLIAALLYFTLIAGIDGQRTWAAMHRLDWVGWISILCLSLFNYSLRFARWHGYLRWLGHRLPIGRHLLIYVSGFALTTTPGKAGEGVRAVYLARRQVPFAHSVAAMFAERLLDLLSILVLSLLAIVSFTGYVYWVLAPLAVIVAMLWVMHRRSLLKAAQRRVENPQTMPARVLHVFVHAWERAFVLLSWKPLLGGMALGCLAWAAEGVSVYLIADKLGLTIALPLAIGIYATSMLIGALSFVPGGLGSTEAAMALLLKLSGMAAGTALSVTLIARIATLWFAVVLGLFCLGVLELDHRRHPVQTGQEEIS</sequence>
<keyword evidence="3 6" id="KW-0812">Transmembrane</keyword>
<dbReference type="NCBIfam" id="TIGR00374">
    <property type="entry name" value="flippase-like domain"/>
    <property type="match status" value="1"/>
</dbReference>
<dbReference type="RefSeq" id="WP_051883336.1">
    <property type="nucleotide sequence ID" value="NZ_APNK01000011.1"/>
</dbReference>
<evidence type="ECO:0000256" key="4">
    <source>
        <dbReference type="ARBA" id="ARBA00022989"/>
    </source>
</evidence>
<dbReference type="STRING" id="1304275.C41B8_09441"/>
<dbReference type="EMBL" id="APNK01000011">
    <property type="protein sequence ID" value="KEZ77591.1"/>
    <property type="molecule type" value="Genomic_DNA"/>
</dbReference>
<evidence type="ECO:0008006" key="9">
    <source>
        <dbReference type="Google" id="ProtNLM"/>
    </source>
</evidence>
<evidence type="ECO:0000256" key="2">
    <source>
        <dbReference type="ARBA" id="ARBA00022475"/>
    </source>
</evidence>
<gene>
    <name evidence="7" type="ORF">C41B8_09441</name>
</gene>
<dbReference type="Proteomes" id="UP000028302">
    <property type="component" value="Unassembled WGS sequence"/>
</dbReference>
<evidence type="ECO:0000256" key="6">
    <source>
        <dbReference type="SAM" id="Phobius"/>
    </source>
</evidence>
<comment type="subcellular location">
    <subcellularLocation>
        <location evidence="1">Cell membrane</location>
        <topology evidence="1">Multi-pass membrane protein</topology>
    </subcellularLocation>
</comment>
<evidence type="ECO:0000256" key="5">
    <source>
        <dbReference type="ARBA" id="ARBA00023136"/>
    </source>
</evidence>
<keyword evidence="8" id="KW-1185">Reference proteome</keyword>
<keyword evidence="2" id="KW-1003">Cell membrane</keyword>
<name>A0A084ILK7_SALHC</name>
<dbReference type="PANTHER" id="PTHR39087:SF2">
    <property type="entry name" value="UPF0104 MEMBRANE PROTEIN MJ1595"/>
    <property type="match status" value="1"/>
</dbReference>
<dbReference type="AlphaFoldDB" id="A0A084ILK7"/>